<sequence length="194" mass="21787">MADQPVPAFLDAEQQALFLRAYSAASFLMGCSTSGVDSYPLDGGDPPELGDYETVTLDSGWTYLVAQGRYARWEDFQAMLDGIFTPAYQEKLLWTENMDGGRFPIFTADGEGRTCFLELERGSSLEYGWADVPDTYELVSQSEDAVEFYLVGHYADLTVQPDETGARPLSTERWPIRMERTAGGWRVSEFHVPY</sequence>
<evidence type="ECO:0000313" key="2">
    <source>
        <dbReference type="Proteomes" id="UP000095746"/>
    </source>
</evidence>
<proteinExistence type="predicted"/>
<organism evidence="1 2">
    <name type="scientific">Flavonifractor plautii</name>
    <name type="common">Fusobacterium plautii</name>
    <dbReference type="NCBI Taxonomy" id="292800"/>
    <lineage>
        <taxon>Bacteria</taxon>
        <taxon>Bacillati</taxon>
        <taxon>Bacillota</taxon>
        <taxon>Clostridia</taxon>
        <taxon>Eubacteriales</taxon>
        <taxon>Oscillospiraceae</taxon>
        <taxon>Flavonifractor</taxon>
    </lineage>
</organism>
<dbReference type="AlphaFoldDB" id="A0A174F805"/>
<gene>
    <name evidence="1" type="ORF">ERS852411_01573</name>
</gene>
<reference evidence="1 2" key="1">
    <citation type="submission" date="2015-09" db="EMBL/GenBank/DDBJ databases">
        <authorList>
            <consortium name="Pathogen Informatics"/>
        </authorList>
    </citation>
    <scope>NUCLEOTIDE SEQUENCE [LARGE SCALE GENOMIC DNA]</scope>
    <source>
        <strain evidence="1 2">2789STDY5608854</strain>
    </source>
</reference>
<accession>A0A174F805</accession>
<evidence type="ECO:0000313" key="1">
    <source>
        <dbReference type="EMBL" id="CUO45677.1"/>
    </source>
</evidence>
<name>A0A174F805_FLAPL</name>
<dbReference type="EMBL" id="CYZT01000095">
    <property type="protein sequence ID" value="CUO45677.1"/>
    <property type="molecule type" value="Genomic_DNA"/>
</dbReference>
<dbReference type="Proteomes" id="UP000095746">
    <property type="component" value="Unassembled WGS sequence"/>
</dbReference>
<protein>
    <submittedName>
        <fullName evidence="1">Uncharacterized protein</fullName>
    </submittedName>
</protein>